<reference evidence="8" key="1">
    <citation type="submission" date="2022-10" db="EMBL/GenBank/DDBJ databases">
        <title>Culturing micro-colonial fungi from biological soil crusts in the Mojave desert and describing Neophaeococcomyces mojavensis, and introducing the new genera and species Taxawa tesnikishii.</title>
        <authorList>
            <person name="Kurbessoian T."/>
            <person name="Stajich J.E."/>
        </authorList>
    </citation>
    <scope>NUCLEOTIDE SEQUENCE</scope>
    <source>
        <strain evidence="8">TK_41</strain>
    </source>
</reference>
<evidence type="ECO:0000256" key="6">
    <source>
        <dbReference type="SAM" id="MobiDB-lite"/>
    </source>
</evidence>
<dbReference type="SMART" id="SM00584">
    <property type="entry name" value="TLDc"/>
    <property type="match status" value="1"/>
</dbReference>
<dbReference type="PROSITE" id="PS51886">
    <property type="entry name" value="TLDC"/>
    <property type="match status" value="1"/>
</dbReference>
<gene>
    <name evidence="8" type="primary">OXR1</name>
    <name evidence="8" type="ORF">H2200_004884</name>
</gene>
<dbReference type="Proteomes" id="UP001172673">
    <property type="component" value="Unassembled WGS sequence"/>
</dbReference>
<name>A0AA38XE35_9EURO</name>
<comment type="caution">
    <text evidence="8">The sequence shown here is derived from an EMBL/GenBank/DDBJ whole genome shotgun (WGS) entry which is preliminary data.</text>
</comment>
<feature type="region of interest" description="Disordered" evidence="6">
    <location>
        <begin position="1"/>
        <end position="29"/>
    </location>
</feature>
<evidence type="ECO:0000256" key="2">
    <source>
        <dbReference type="ARBA" id="ARBA00009540"/>
    </source>
</evidence>
<dbReference type="GO" id="GO:0005739">
    <property type="term" value="C:mitochondrion"/>
    <property type="evidence" value="ECO:0007669"/>
    <property type="project" value="UniProtKB-SubCell"/>
</dbReference>
<proteinExistence type="inferred from homology"/>
<keyword evidence="9" id="KW-1185">Reference proteome</keyword>
<dbReference type="EMBL" id="JAPDRK010000006">
    <property type="protein sequence ID" value="KAJ9611700.1"/>
    <property type="molecule type" value="Genomic_DNA"/>
</dbReference>
<protein>
    <recommendedName>
        <fullName evidence="5">Oxidation resistance protein 1</fullName>
    </recommendedName>
</protein>
<dbReference type="GO" id="GO:0005634">
    <property type="term" value="C:nucleus"/>
    <property type="evidence" value="ECO:0007669"/>
    <property type="project" value="TreeGrafter"/>
</dbReference>
<accession>A0AA38XE35</accession>
<evidence type="ECO:0000313" key="9">
    <source>
        <dbReference type="Proteomes" id="UP001172673"/>
    </source>
</evidence>
<keyword evidence="3" id="KW-0496">Mitochondrion</keyword>
<evidence type="ECO:0000256" key="5">
    <source>
        <dbReference type="ARBA" id="ARBA00040604"/>
    </source>
</evidence>
<organism evidence="8 9">
    <name type="scientific">Cladophialophora chaetospira</name>
    <dbReference type="NCBI Taxonomy" id="386627"/>
    <lineage>
        <taxon>Eukaryota</taxon>
        <taxon>Fungi</taxon>
        <taxon>Dikarya</taxon>
        <taxon>Ascomycota</taxon>
        <taxon>Pezizomycotina</taxon>
        <taxon>Eurotiomycetes</taxon>
        <taxon>Chaetothyriomycetidae</taxon>
        <taxon>Chaetothyriales</taxon>
        <taxon>Herpotrichiellaceae</taxon>
        <taxon>Cladophialophora</taxon>
    </lineage>
</organism>
<dbReference type="Pfam" id="PF07534">
    <property type="entry name" value="TLD"/>
    <property type="match status" value="2"/>
</dbReference>
<evidence type="ECO:0000259" key="7">
    <source>
        <dbReference type="PROSITE" id="PS51886"/>
    </source>
</evidence>
<comment type="function">
    <text evidence="4">May be involved in protection from oxidative damage.</text>
</comment>
<dbReference type="InterPro" id="IPR006571">
    <property type="entry name" value="TLDc_dom"/>
</dbReference>
<feature type="compositionally biased region" description="Basic and acidic residues" evidence="6">
    <location>
        <begin position="1"/>
        <end position="16"/>
    </location>
</feature>
<comment type="similarity">
    <text evidence="2">Belongs to the OXR1 family.</text>
</comment>
<evidence type="ECO:0000313" key="8">
    <source>
        <dbReference type="EMBL" id="KAJ9611700.1"/>
    </source>
</evidence>
<dbReference type="AlphaFoldDB" id="A0AA38XE35"/>
<feature type="domain" description="TLDc" evidence="7">
    <location>
        <begin position="109"/>
        <end position="363"/>
    </location>
</feature>
<comment type="subcellular location">
    <subcellularLocation>
        <location evidence="1">Mitochondrion</location>
    </subcellularLocation>
</comment>
<evidence type="ECO:0000256" key="3">
    <source>
        <dbReference type="ARBA" id="ARBA00023128"/>
    </source>
</evidence>
<sequence length="364" mass="39600">MASKEEYSSSRRDSSQRHNGAPTLADNPYNPNSAAYLAYPVKHVVSSLYRRMTEPPEVPVNKLLDAPNIFTSSSGVYTPPRRTASPFQPPPLTPLTLRHTLSSRAADSLLLSRSLAEEIRLLIPPRLQLVDHWKLAYSLEADGSSLATLYEHCANVSTYTQRSGYVLVVRDGSSSSANGSVFGAYLSDVPKPSLHYFGTGECFLWRASILPTLRDLSASLKGGSESASQDLLQLAGLPPPPSADTTHLQRFTTIRGEHRASASALSPPQHTSTHLQPPPDRSGASTPDRIRFKAFPYSGINDFLVYCQSSYLSVGGGDGHYGLWLDDELNSGVSESCPTFGNEPLSEEGRKFDVLGVEVWYIGA</sequence>
<evidence type="ECO:0000256" key="1">
    <source>
        <dbReference type="ARBA" id="ARBA00004173"/>
    </source>
</evidence>
<dbReference type="PANTHER" id="PTHR23354:SF62">
    <property type="entry name" value="MUSTARD, ISOFORM V"/>
    <property type="match status" value="1"/>
</dbReference>
<dbReference type="PANTHER" id="PTHR23354">
    <property type="entry name" value="NUCLEOLAR PROTEIN 7/ESTROGEN RECEPTOR COACTIVATOR-RELATED"/>
    <property type="match status" value="1"/>
</dbReference>
<dbReference type="GO" id="GO:0006979">
    <property type="term" value="P:response to oxidative stress"/>
    <property type="evidence" value="ECO:0007669"/>
    <property type="project" value="TreeGrafter"/>
</dbReference>
<evidence type="ECO:0000256" key="4">
    <source>
        <dbReference type="ARBA" id="ARBA00037112"/>
    </source>
</evidence>
<feature type="region of interest" description="Disordered" evidence="6">
    <location>
        <begin position="259"/>
        <end position="288"/>
    </location>
</feature>
<feature type="compositionally biased region" description="Polar residues" evidence="6">
    <location>
        <begin position="263"/>
        <end position="275"/>
    </location>
</feature>